<evidence type="ECO:0000313" key="2">
    <source>
        <dbReference type="Proteomes" id="UP001210528"/>
    </source>
</evidence>
<evidence type="ECO:0000313" key="1">
    <source>
        <dbReference type="EMBL" id="MDB2294165.1"/>
    </source>
</evidence>
<accession>A0ABT4Z7V4</accession>
<proteinExistence type="predicted"/>
<organism evidence="1 2">
    <name type="scientific">Halorubrum ezzemoulense</name>
    <name type="common">Halorubrum chaoviator</name>
    <dbReference type="NCBI Taxonomy" id="337243"/>
    <lineage>
        <taxon>Archaea</taxon>
        <taxon>Methanobacteriati</taxon>
        <taxon>Methanobacteriota</taxon>
        <taxon>Stenosarchaea group</taxon>
        <taxon>Halobacteria</taxon>
        <taxon>Halobacteriales</taxon>
        <taxon>Haloferacaceae</taxon>
        <taxon>Halorubrum</taxon>
    </lineage>
</organism>
<comment type="caution">
    <text evidence="1">The sequence shown here is derived from an EMBL/GenBank/DDBJ whole genome shotgun (WGS) entry which is preliminary data.</text>
</comment>
<dbReference type="Proteomes" id="UP001210528">
    <property type="component" value="Unassembled WGS sequence"/>
</dbReference>
<dbReference type="SUPFAM" id="SSF82649">
    <property type="entry name" value="SufE/NifU"/>
    <property type="match status" value="1"/>
</dbReference>
<dbReference type="Gene3D" id="3.90.1010.10">
    <property type="match status" value="1"/>
</dbReference>
<keyword evidence="2" id="KW-1185">Reference proteome</keyword>
<gene>
    <name evidence="1" type="ORF">PM085_18250</name>
</gene>
<name>A0ABT4Z7V4_HALEZ</name>
<sequence>MIDFSYDDGTTVETVRFTGDGCTLSQAGVSLLSEQMVGVSVSSL</sequence>
<reference evidence="1 2" key="1">
    <citation type="submission" date="2023-01" db="EMBL/GenBank/DDBJ databases">
        <title>Halorubrum ezzemoulense from Santa Pola, Spain.</title>
        <authorList>
            <person name="Feng Y."/>
            <person name="Louyakis A.S."/>
            <person name="Gogarten J.P."/>
        </authorList>
    </citation>
    <scope>NUCLEOTIDE SEQUENCE [LARGE SCALE GENOMIC DNA]</scope>
    <source>
        <strain evidence="1 2">AMM015</strain>
    </source>
</reference>
<dbReference type="EMBL" id="JAQLUK010000060">
    <property type="protein sequence ID" value="MDB2294165.1"/>
    <property type="molecule type" value="Genomic_DNA"/>
</dbReference>
<protein>
    <submittedName>
        <fullName evidence="1">Iron-sulfur cluster assembly scaffold protein</fullName>
    </submittedName>
</protein>